<gene>
    <name evidence="5" type="ORF">C2845_PM02G13460</name>
</gene>
<dbReference type="AlphaFoldDB" id="A0A3L6SFH5"/>
<dbReference type="Pfam" id="PF22486">
    <property type="entry name" value="MATH_2"/>
    <property type="match status" value="1"/>
</dbReference>
<dbReference type="Proteomes" id="UP000275267">
    <property type="component" value="Unassembled WGS sequence"/>
</dbReference>
<evidence type="ECO:0000259" key="3">
    <source>
        <dbReference type="PROSITE" id="PS50097"/>
    </source>
</evidence>
<keyword evidence="6" id="KW-1185">Reference proteome</keyword>
<comment type="similarity">
    <text evidence="2">Belongs to the Tdpoz family.</text>
</comment>
<dbReference type="InterPro" id="IPR008974">
    <property type="entry name" value="TRAF-like"/>
</dbReference>
<dbReference type="Gene3D" id="3.30.710.10">
    <property type="entry name" value="Potassium Channel Kv1.1, Chain A"/>
    <property type="match status" value="1"/>
</dbReference>
<feature type="domain" description="BTB" evidence="3">
    <location>
        <begin position="195"/>
        <end position="263"/>
    </location>
</feature>
<dbReference type="STRING" id="4540.A0A3L6SFH5"/>
<sequence length="378" mass="41466">MPAFTGVSFVGDPPSSAAIPVAVSGCHLLVVNGYSRIKDTPNGKCLRSQGFKIGGHRWFIEYCPNGYEPDNASDYMTFCLVLDEGSTVEPVHAHYVFSFFGQAERQEPSSSLLIGARGAHKFFCNDAISYGCCMRRQDLEKSIHLKNDGFTIRCDIAIVKDFNLGDAGAAMRFVVVPPADIQNHLYNLLLSQEGADVTFQVGDEKFAAHRCVLAARSAVFKAELFGPMKEGTTDTVVRIDDMDAKVFRLLLVFIYCDSIPEFEEEEEEFMLQHLLVAADKYDVPRLRLMCEQKLCRCINTDTVATILELAEQHHCQGLKDACLDFLSSPANLQEVTAAGGLDNLTSSSPTVLVELIAKLAKLAAGGLDNLTSSSPSDW</sequence>
<proteinExistence type="inferred from homology"/>
<name>A0A3L6SFH5_PANMI</name>
<dbReference type="PANTHER" id="PTHR26379">
    <property type="entry name" value="BTB/POZ AND MATH DOMAIN-CONTAINING PROTEIN 1"/>
    <property type="match status" value="1"/>
</dbReference>
<comment type="pathway">
    <text evidence="1">Protein modification; protein ubiquitination.</text>
</comment>
<feature type="domain" description="MATH" evidence="4">
    <location>
        <begin position="24"/>
        <end position="156"/>
    </location>
</feature>
<accession>A0A3L6SFH5</accession>
<evidence type="ECO:0000313" key="6">
    <source>
        <dbReference type="Proteomes" id="UP000275267"/>
    </source>
</evidence>
<dbReference type="Gene3D" id="1.25.40.420">
    <property type="match status" value="1"/>
</dbReference>
<dbReference type="PANTHER" id="PTHR26379:SF295">
    <property type="entry name" value="OS10G0429651 PROTEIN"/>
    <property type="match status" value="1"/>
</dbReference>
<evidence type="ECO:0000259" key="4">
    <source>
        <dbReference type="PROSITE" id="PS50144"/>
    </source>
</evidence>
<dbReference type="Pfam" id="PF00651">
    <property type="entry name" value="BTB"/>
    <property type="match status" value="1"/>
</dbReference>
<dbReference type="SUPFAM" id="SSF54695">
    <property type="entry name" value="POZ domain"/>
    <property type="match status" value="1"/>
</dbReference>
<dbReference type="Gene3D" id="2.60.210.10">
    <property type="entry name" value="Apoptosis, Tumor Necrosis Factor Receptor Associated Protein 2, Chain A"/>
    <property type="match status" value="1"/>
</dbReference>
<dbReference type="InterPro" id="IPR002083">
    <property type="entry name" value="MATH/TRAF_dom"/>
</dbReference>
<comment type="caution">
    <text evidence="5">The sequence shown here is derived from an EMBL/GenBank/DDBJ whole genome shotgun (WGS) entry which is preliminary data.</text>
</comment>
<organism evidence="5 6">
    <name type="scientific">Panicum miliaceum</name>
    <name type="common">Proso millet</name>
    <name type="synonym">Broomcorn millet</name>
    <dbReference type="NCBI Taxonomy" id="4540"/>
    <lineage>
        <taxon>Eukaryota</taxon>
        <taxon>Viridiplantae</taxon>
        <taxon>Streptophyta</taxon>
        <taxon>Embryophyta</taxon>
        <taxon>Tracheophyta</taxon>
        <taxon>Spermatophyta</taxon>
        <taxon>Magnoliopsida</taxon>
        <taxon>Liliopsida</taxon>
        <taxon>Poales</taxon>
        <taxon>Poaceae</taxon>
        <taxon>PACMAD clade</taxon>
        <taxon>Panicoideae</taxon>
        <taxon>Panicodae</taxon>
        <taxon>Paniceae</taxon>
        <taxon>Panicinae</taxon>
        <taxon>Panicum</taxon>
        <taxon>Panicum sect. Panicum</taxon>
    </lineage>
</organism>
<evidence type="ECO:0000256" key="1">
    <source>
        <dbReference type="ARBA" id="ARBA00004906"/>
    </source>
</evidence>
<dbReference type="CDD" id="cd00121">
    <property type="entry name" value="MATH"/>
    <property type="match status" value="1"/>
</dbReference>
<dbReference type="CDD" id="cd18280">
    <property type="entry name" value="BTB_POZ_BPM_plant"/>
    <property type="match status" value="1"/>
</dbReference>
<reference evidence="6" key="1">
    <citation type="journal article" date="2019" name="Nat. Commun.">
        <title>The genome of broomcorn millet.</title>
        <authorList>
            <person name="Zou C."/>
            <person name="Miki D."/>
            <person name="Li D."/>
            <person name="Tang Q."/>
            <person name="Xiao L."/>
            <person name="Rajput S."/>
            <person name="Deng P."/>
            <person name="Jia W."/>
            <person name="Huang R."/>
            <person name="Zhang M."/>
            <person name="Sun Y."/>
            <person name="Hu J."/>
            <person name="Fu X."/>
            <person name="Schnable P.S."/>
            <person name="Li F."/>
            <person name="Zhang H."/>
            <person name="Feng B."/>
            <person name="Zhu X."/>
            <person name="Liu R."/>
            <person name="Schnable J.C."/>
            <person name="Zhu J.-K."/>
            <person name="Zhang H."/>
        </authorList>
    </citation>
    <scope>NUCLEOTIDE SEQUENCE [LARGE SCALE GENOMIC DNA]</scope>
</reference>
<dbReference type="InterPro" id="IPR000210">
    <property type="entry name" value="BTB/POZ_dom"/>
</dbReference>
<dbReference type="Pfam" id="PF24570">
    <property type="entry name" value="BACK_BPM_SPOP"/>
    <property type="match status" value="1"/>
</dbReference>
<dbReference type="InterPro" id="IPR045005">
    <property type="entry name" value="BPM1-6"/>
</dbReference>
<dbReference type="EMBL" id="PQIB02000005">
    <property type="protein sequence ID" value="RLN18953.1"/>
    <property type="molecule type" value="Genomic_DNA"/>
</dbReference>
<dbReference type="OrthoDB" id="6359816at2759"/>
<evidence type="ECO:0000256" key="2">
    <source>
        <dbReference type="ARBA" id="ARBA00010846"/>
    </source>
</evidence>
<evidence type="ECO:0008006" key="7">
    <source>
        <dbReference type="Google" id="ProtNLM"/>
    </source>
</evidence>
<dbReference type="GO" id="GO:0016567">
    <property type="term" value="P:protein ubiquitination"/>
    <property type="evidence" value="ECO:0007669"/>
    <property type="project" value="InterPro"/>
</dbReference>
<protein>
    <recommendedName>
        <fullName evidence="7">BTB/POZ and MATH domain-containing protein 1-like</fullName>
    </recommendedName>
</protein>
<dbReference type="PROSITE" id="PS50144">
    <property type="entry name" value="MATH"/>
    <property type="match status" value="1"/>
</dbReference>
<dbReference type="SUPFAM" id="SSF49599">
    <property type="entry name" value="TRAF domain-like"/>
    <property type="match status" value="1"/>
</dbReference>
<dbReference type="SMART" id="SM00225">
    <property type="entry name" value="BTB"/>
    <property type="match status" value="1"/>
</dbReference>
<evidence type="ECO:0000313" key="5">
    <source>
        <dbReference type="EMBL" id="RLN18953.1"/>
    </source>
</evidence>
<dbReference type="InterPro" id="IPR056423">
    <property type="entry name" value="BACK_BPM_SPOP"/>
</dbReference>
<dbReference type="PROSITE" id="PS50097">
    <property type="entry name" value="BTB"/>
    <property type="match status" value="1"/>
</dbReference>
<dbReference type="InterPro" id="IPR011333">
    <property type="entry name" value="SKP1/BTB/POZ_sf"/>
</dbReference>